<proteinExistence type="predicted"/>
<name>A0ABZ2PXX5_9BURK</name>
<evidence type="ECO:0000313" key="1">
    <source>
        <dbReference type="EMBL" id="WXK38730.1"/>
    </source>
</evidence>
<dbReference type="Proteomes" id="UP001493153">
    <property type="component" value="Chromosome"/>
</dbReference>
<organism evidence="1 2">
    <name type="scientific">Mycetohabitans rhizoxinica</name>
    <dbReference type="NCBI Taxonomy" id="412963"/>
    <lineage>
        <taxon>Bacteria</taxon>
        <taxon>Pseudomonadati</taxon>
        <taxon>Pseudomonadota</taxon>
        <taxon>Betaproteobacteria</taxon>
        <taxon>Burkholderiales</taxon>
        <taxon>Burkholderiaceae</taxon>
        <taxon>Mycetohabitans</taxon>
    </lineage>
</organism>
<dbReference type="RefSeq" id="WP_237070837.1">
    <property type="nucleotide sequence ID" value="NZ_CP062171.1"/>
</dbReference>
<reference evidence="1 2" key="1">
    <citation type="submission" date="2020-09" db="EMBL/GenBank/DDBJ databases">
        <title>Genome sequences of Mycetohabitans spp.</title>
        <authorList>
            <person name="Carter M.E."/>
            <person name="Carpenter S.C.D."/>
            <person name="Bogdanove A.J."/>
        </authorList>
    </citation>
    <scope>NUCLEOTIDE SEQUENCE [LARGE SCALE GENOMIC DNA]</scope>
    <source>
        <strain evidence="1 2">B12</strain>
    </source>
</reference>
<keyword evidence="2" id="KW-1185">Reference proteome</keyword>
<dbReference type="EMBL" id="CP062176">
    <property type="protein sequence ID" value="WXK38730.1"/>
    <property type="molecule type" value="Genomic_DNA"/>
</dbReference>
<protein>
    <submittedName>
        <fullName evidence="1">Uncharacterized protein</fullName>
    </submittedName>
</protein>
<evidence type="ECO:0000313" key="2">
    <source>
        <dbReference type="Proteomes" id="UP001493153"/>
    </source>
</evidence>
<gene>
    <name evidence="1" type="ORF">IHE29_05320</name>
</gene>
<sequence>MADGVDTTGVFILSGASAGVAAGSSSGATGSFSAALAAAGDIALFSNIDVPIGMISLES</sequence>
<accession>A0ABZ2PXX5</accession>